<keyword evidence="2" id="KW-1185">Reference proteome</keyword>
<reference evidence="1 2" key="1">
    <citation type="submission" date="2023-07" db="EMBL/GenBank/DDBJ databases">
        <title>Sequencing the genomes of 1000 actinobacteria strains.</title>
        <authorList>
            <person name="Klenk H.-P."/>
        </authorList>
    </citation>
    <scope>NUCLEOTIDE SEQUENCE [LARGE SCALE GENOMIC DNA]</scope>
    <source>
        <strain evidence="1 2">GD13</strain>
    </source>
</reference>
<name>A0ABT9NR53_9ACTN</name>
<sequence length="64" mass="7032">MDLEIDDEREPARLTPTGHPEVDAVLDTMIDLPERPVAEHVAVFENAHETLRRTLAGAGQAQEG</sequence>
<comment type="caution">
    <text evidence="1">The sequence shown here is derived from an EMBL/GenBank/DDBJ whole genome shotgun (WGS) entry which is preliminary data.</text>
</comment>
<dbReference type="RefSeq" id="WP_068119211.1">
    <property type="nucleotide sequence ID" value="NZ_CCXJ01000173.1"/>
</dbReference>
<gene>
    <name evidence="1" type="ORF">J2S59_002717</name>
</gene>
<proteinExistence type="predicted"/>
<evidence type="ECO:0000313" key="1">
    <source>
        <dbReference type="EMBL" id="MDP9822908.1"/>
    </source>
</evidence>
<dbReference type="Proteomes" id="UP001240447">
    <property type="component" value="Unassembled WGS sequence"/>
</dbReference>
<evidence type="ECO:0000313" key="2">
    <source>
        <dbReference type="Proteomes" id="UP001240447"/>
    </source>
</evidence>
<dbReference type="EMBL" id="JAUSQM010000001">
    <property type="protein sequence ID" value="MDP9822908.1"/>
    <property type="molecule type" value="Genomic_DNA"/>
</dbReference>
<protein>
    <recommendedName>
        <fullName evidence="3">MarR family transcriptional regulator</fullName>
    </recommendedName>
</protein>
<accession>A0ABT9NR53</accession>
<evidence type="ECO:0008006" key="3">
    <source>
        <dbReference type="Google" id="ProtNLM"/>
    </source>
</evidence>
<organism evidence="1 2">
    <name type="scientific">Nocardioides massiliensis</name>
    <dbReference type="NCBI Taxonomy" id="1325935"/>
    <lineage>
        <taxon>Bacteria</taxon>
        <taxon>Bacillati</taxon>
        <taxon>Actinomycetota</taxon>
        <taxon>Actinomycetes</taxon>
        <taxon>Propionibacteriales</taxon>
        <taxon>Nocardioidaceae</taxon>
        <taxon>Nocardioides</taxon>
    </lineage>
</organism>